<evidence type="ECO:0000256" key="1">
    <source>
        <dbReference type="SAM" id="Phobius"/>
    </source>
</evidence>
<dbReference type="InterPro" id="IPR043717">
    <property type="entry name" value="DUF5658"/>
</dbReference>
<protein>
    <submittedName>
        <fullName evidence="3">Putative membrane protein</fullName>
    </submittedName>
</protein>
<organism evidence="3 4">
    <name type="scientific">Halapricum desulfuricans</name>
    <dbReference type="NCBI Taxonomy" id="2841257"/>
    <lineage>
        <taxon>Archaea</taxon>
        <taxon>Methanobacteriati</taxon>
        <taxon>Methanobacteriota</taxon>
        <taxon>Stenosarchaea group</taxon>
        <taxon>Halobacteria</taxon>
        <taxon>Halobacteriales</taxon>
        <taxon>Haloarculaceae</taxon>
        <taxon>Halapricum</taxon>
    </lineage>
</organism>
<name>A0A897MTR9_9EURY</name>
<feature type="transmembrane region" description="Helical" evidence="1">
    <location>
        <begin position="30"/>
        <end position="49"/>
    </location>
</feature>
<accession>A0A897MTR9</accession>
<evidence type="ECO:0000259" key="2">
    <source>
        <dbReference type="Pfam" id="PF18902"/>
    </source>
</evidence>
<dbReference type="RefSeq" id="WP_229115358.1">
    <property type="nucleotide sequence ID" value="NZ_CP064787.1"/>
</dbReference>
<evidence type="ECO:0000313" key="3">
    <source>
        <dbReference type="EMBL" id="QSG05530.1"/>
    </source>
</evidence>
<evidence type="ECO:0000313" key="4">
    <source>
        <dbReference type="Proteomes" id="UP000663525"/>
    </source>
</evidence>
<proteinExistence type="predicted"/>
<feature type="domain" description="DUF5658" evidence="2">
    <location>
        <begin position="35"/>
        <end position="114"/>
    </location>
</feature>
<keyword evidence="1" id="KW-1133">Transmembrane helix</keyword>
<dbReference type="GeneID" id="68854796"/>
<dbReference type="AlphaFoldDB" id="A0A897MTR9"/>
<dbReference type="Proteomes" id="UP000663525">
    <property type="component" value="Chromosome"/>
</dbReference>
<keyword evidence="1" id="KW-0812">Transmembrane</keyword>
<dbReference type="Pfam" id="PF18902">
    <property type="entry name" value="DUF5658"/>
    <property type="match status" value="1"/>
</dbReference>
<sequence>MSTQLSAQTDRGANRHRSLTERLVAVEPQLWAVMLVTLLADVALTHYGLQVGLAEGNPLMRTAIETAGIAALFGVKLSIVIFGVGVRLTLGERGVVVPVGLAVPWLLAAVINAVLLGLALPQ</sequence>
<reference evidence="3" key="1">
    <citation type="submission" date="2020-11" db="EMBL/GenBank/DDBJ databases">
        <title>Carbohydrate-dependent, anaerobic sulfur respiration: A novel catabolism in halophilic archaea.</title>
        <authorList>
            <person name="Sorokin D.Y."/>
            <person name="Messina E."/>
            <person name="Smedile F."/>
            <person name="La Cono V."/>
            <person name="Hallsworth J.E."/>
            <person name="Yakimov M.M."/>
        </authorList>
    </citation>
    <scope>NUCLEOTIDE SEQUENCE</scope>
    <source>
        <strain evidence="3">HSR12-1</strain>
    </source>
</reference>
<feature type="transmembrane region" description="Helical" evidence="1">
    <location>
        <begin position="102"/>
        <end position="120"/>
    </location>
</feature>
<dbReference type="EMBL" id="CP064787">
    <property type="protein sequence ID" value="QSG05530.1"/>
    <property type="molecule type" value="Genomic_DNA"/>
</dbReference>
<gene>
    <name evidence="3" type="ORF">HSR121_1183</name>
</gene>
<keyword evidence="1" id="KW-0472">Membrane</keyword>
<feature type="transmembrane region" description="Helical" evidence="1">
    <location>
        <begin position="69"/>
        <end position="90"/>
    </location>
</feature>